<evidence type="ECO:0000256" key="1">
    <source>
        <dbReference type="ARBA" id="ARBA00022553"/>
    </source>
</evidence>
<reference evidence="5" key="1">
    <citation type="journal article" date="2002" name="Dev. Dyn.">
        <title>Genetic and genomic tools for Xenopus research: The NIH Xenopus initiative.</title>
        <authorList>
            <person name="Klein S.L."/>
            <person name="Strausberg R.L."/>
            <person name="Wagner L."/>
            <person name="Pontius J."/>
            <person name="Clifton S.W."/>
            <person name="Richardson P."/>
        </authorList>
    </citation>
    <scope>NUCLEOTIDE SEQUENCE</scope>
</reference>
<feature type="region of interest" description="Disordered" evidence="2">
    <location>
        <begin position="242"/>
        <end position="327"/>
    </location>
</feature>
<dbReference type="GeneID" id="100145044"/>
<dbReference type="AlphaFoldDB" id="A0A6I8SXA1"/>
<evidence type="ECO:0000313" key="7">
    <source>
        <dbReference type="Xenbase" id="XB-GENE-6469614"/>
    </source>
</evidence>
<feature type="region of interest" description="Disordered" evidence="2">
    <location>
        <begin position="1"/>
        <end position="67"/>
    </location>
</feature>
<reference evidence="3" key="2">
    <citation type="journal article" date="2010" name="Science">
        <title>The genome of the Western clawed frog Xenopus tropicalis.</title>
        <authorList>
            <person name="Hellsten U."/>
            <person name="Harland R.M."/>
            <person name="Gilchrist M.J."/>
            <person name="Hendrix D."/>
            <person name="Jurka J."/>
            <person name="Kapitonov V."/>
            <person name="Ovcharenko I."/>
            <person name="Putnam N.H."/>
            <person name="Shu S."/>
            <person name="Taher L."/>
            <person name="Blitz I.L."/>
            <person name="Blumberg B."/>
            <person name="Dichmann D.S."/>
            <person name="Dubchak I."/>
            <person name="Amaya E."/>
            <person name="Detter J.C."/>
            <person name="Fletcher R."/>
            <person name="Gerhard D.S."/>
            <person name="Goodstein D."/>
            <person name="Graves T."/>
            <person name="Grigoriev I.V."/>
            <person name="Grimwood J."/>
            <person name="Kawashima T."/>
            <person name="Lindquist E."/>
            <person name="Lucas S.M."/>
            <person name="Mead P.E."/>
            <person name="Mitros T."/>
            <person name="Ogino H."/>
            <person name="Ohta Y."/>
            <person name="Poliakov A.V."/>
            <person name="Pollet N."/>
            <person name="Robert J."/>
            <person name="Salamov A."/>
            <person name="Sater A.K."/>
            <person name="Schmutz J."/>
            <person name="Terry A."/>
            <person name="Vize P.D."/>
            <person name="Warren W.C."/>
            <person name="Wells D."/>
            <person name="Wills A."/>
            <person name="Wilson R.K."/>
            <person name="Zimmerman L.B."/>
            <person name="Zorn A.M."/>
            <person name="Grainger R."/>
            <person name="Grammer T."/>
            <person name="Khokha M.K."/>
            <person name="Richardson P.M."/>
            <person name="Rokhsar D.S."/>
        </authorList>
    </citation>
    <scope>NUCLEOTIDE SEQUENCE [LARGE SCALE GENOMIC DNA]</scope>
    <source>
        <strain evidence="3">Nigerian</strain>
    </source>
</reference>
<feature type="compositionally biased region" description="Basic and acidic residues" evidence="2">
    <location>
        <begin position="883"/>
        <end position="894"/>
    </location>
</feature>
<dbReference type="AGR" id="Xenbase:XB-GENE-6469614"/>
<feature type="region of interest" description="Disordered" evidence="2">
    <location>
        <begin position="696"/>
        <end position="735"/>
    </location>
</feature>
<dbReference type="OrthoDB" id="10060000at2759"/>
<dbReference type="CTD" id="64319"/>
<organism evidence="3">
    <name type="scientific">Xenopus tropicalis</name>
    <name type="common">Western clawed frog</name>
    <name type="synonym">Silurana tropicalis</name>
    <dbReference type="NCBI Taxonomy" id="8364"/>
    <lineage>
        <taxon>Eukaryota</taxon>
        <taxon>Metazoa</taxon>
        <taxon>Chordata</taxon>
        <taxon>Craniata</taxon>
        <taxon>Vertebrata</taxon>
        <taxon>Euteleostomi</taxon>
        <taxon>Amphibia</taxon>
        <taxon>Batrachia</taxon>
        <taxon>Anura</taxon>
        <taxon>Pipoidea</taxon>
        <taxon>Pipidae</taxon>
        <taxon>Xenopodinae</taxon>
        <taxon>Xenopus</taxon>
        <taxon>Silurana</taxon>
    </lineage>
</organism>
<sequence length="894" mass="97531">MEAPSHISGARPGHRVQRRRSKAQRDRQRGPSPANSSSSTSPAPELWPRPQRKRRKRRGADNVNFKEDDLIDGFCISSYGSLEAMQRDFSANSAPHEEPYRKRPPGKRKRSDEASSEDPGASGPENRVAAYKGPRDCKGLKDQKRNWPAHNAQEGCAQHVGPPGVISQDCLHCCLDTGYICDAESSCDEQTPRDDLALSFTISTSTASVSLSGGRPKLSVLCEISGLGRSCERSQEPECEPLLPQLCPTPLPPRTPLPPPKPPPSTTPKAQPAPAVPAPTVGLDLGMNSSSRCTFTKPLSVPRMSPRPPTPSRSLPGHSAPQGFSSALRPQTHHHLSLFAPAPAPALPPPPPLLQVTGHPASAVTTVLSAEHNVIGQEMGSRFVAAPGAGAELSAAVRPMYQFHQHNHQHTHQHTHQHFTPFPPAVASATFEKYPGKIESLYRQNFFQPFSPVITALPPVLPPSVSFGSLQGAFQPKSTSSELASRCSVPPSLPHKAPQLTDQFRPRRSGRWCAMHVRLAYMILRHQERIKLAHGTPHKPPFRSDLLSCLPAGLSSLPSSHELARTSSLFTGSPGHFQVSPQAAAPFLPPSGPVDPFIRTSGFSPLAALNNGAFGGLGNPSYNPPTMFNRKDGPAIQGFPNPHDPWNRLHRTPPSFPTAPPQICAKPDLDAHSVPLMKNEKDRDLFCRLAPHISPLTSSQRLPGGEERGPSRTVSPYMAARHGSSSDIKPRLTPDHSKVKVKEEPEVLTFEVGRSPVPGLHLSHPSPPFERLRGPFLGEQFPHALEPWRDVYRRVDPQPLRLPSVSPRLYEREERAHILREDFERAHMYGLPPHHAAMQPSAASMLGALYPHPASGLLSKTPPINLLSAPPPLISTSRPGSPHHRDLYKERDSR</sequence>
<dbReference type="GeneTree" id="ENSGT00940000161032"/>
<dbReference type="InterPro" id="IPR023246">
    <property type="entry name" value="AUTS2"/>
</dbReference>
<feature type="compositionally biased region" description="Low complexity" evidence="2">
    <location>
        <begin position="31"/>
        <end position="44"/>
    </location>
</feature>
<reference evidence="3" key="3">
    <citation type="submission" date="2020-05" db="UniProtKB">
        <authorList>
            <consortium name="Ensembl"/>
        </authorList>
    </citation>
    <scope>IDENTIFICATION</scope>
</reference>
<dbReference type="RefSeq" id="XP_031748360.1">
    <property type="nucleotide sequence ID" value="XM_031892500.1"/>
</dbReference>
<keyword evidence="1" id="KW-0597">Phosphoprotein</keyword>
<evidence type="ECO:0000313" key="5">
    <source>
        <dbReference type="RefSeq" id="NP_001120058.2"/>
    </source>
</evidence>
<gene>
    <name evidence="3 5 6 7" type="primary">fbrs</name>
    <name evidence="5 6" type="synonym">fbs</name>
    <name evidence="5 6" type="synonym">fbs1</name>
</gene>
<feature type="compositionally biased region" description="Basic and acidic residues" evidence="2">
    <location>
        <begin position="133"/>
        <end position="143"/>
    </location>
</feature>
<dbReference type="Ensembl" id="ENSXETT00000088437">
    <property type="protein sequence ID" value="ENSXETP00000099773"/>
    <property type="gene ID" value="ENSXETG00000018837"/>
</dbReference>
<evidence type="ECO:0000313" key="6">
    <source>
        <dbReference type="RefSeq" id="XP_031748360.1"/>
    </source>
</evidence>
<dbReference type="Bgee" id="ENSXETG00000018837">
    <property type="expression patterns" value="Expressed in gastrula and 13 other cell types or tissues"/>
</dbReference>
<evidence type="ECO:0000313" key="4">
    <source>
        <dbReference type="Proteomes" id="UP000008143"/>
    </source>
</evidence>
<dbReference type="PANTHER" id="PTHR14429:SF24">
    <property type="entry name" value="FIBROSIN"/>
    <property type="match status" value="1"/>
</dbReference>
<accession>A0A6I8SXA1</accession>
<dbReference type="Pfam" id="PF15336">
    <property type="entry name" value="Auts2"/>
    <property type="match status" value="1"/>
</dbReference>
<protein>
    <submittedName>
        <fullName evidence="3 5">Fibrosin</fullName>
    </submittedName>
    <submittedName>
        <fullName evidence="6">Probable fibrosin-1 isoform X1</fullName>
    </submittedName>
</protein>
<name>A0A6I8SXA1_XENTR</name>
<feature type="region of interest" description="Disordered" evidence="2">
    <location>
        <begin position="90"/>
        <end position="143"/>
    </location>
</feature>
<proteinExistence type="predicted"/>
<evidence type="ECO:0000256" key="2">
    <source>
        <dbReference type="SAM" id="MobiDB-lite"/>
    </source>
</evidence>
<feature type="region of interest" description="Disordered" evidence="2">
    <location>
        <begin position="861"/>
        <end position="894"/>
    </location>
</feature>
<feature type="compositionally biased region" description="Pro residues" evidence="2">
    <location>
        <begin position="247"/>
        <end position="266"/>
    </location>
</feature>
<dbReference type="PANTHER" id="PTHR14429">
    <property type="entry name" value="FIBROSIN FAMILY MEMBER"/>
    <property type="match status" value="1"/>
</dbReference>
<evidence type="ECO:0000313" key="3">
    <source>
        <dbReference type="Ensembl" id="ENSXETP00000099773"/>
    </source>
</evidence>
<dbReference type="KEGG" id="xtr:100145044"/>
<keyword evidence="4" id="KW-1185">Reference proteome</keyword>
<dbReference type="RefSeq" id="NP_001120058.2">
    <property type="nucleotide sequence ID" value="NM_001126586.3"/>
</dbReference>
<feature type="compositionally biased region" description="Basic residues" evidence="2">
    <location>
        <begin position="12"/>
        <end position="22"/>
    </location>
</feature>
<dbReference type="Xenbase" id="XB-GENE-6469614">
    <property type="gene designation" value="fbrs"/>
</dbReference>
<dbReference type="Proteomes" id="UP000008143">
    <property type="component" value="Chromosome 9"/>
</dbReference>
<reference evidence="5 6" key="4">
    <citation type="submission" date="2025-04" db="UniProtKB">
        <authorList>
            <consortium name="RefSeq"/>
        </authorList>
    </citation>
    <scope>IDENTIFICATION</scope>
    <source>
        <strain evidence="6">Nigerian</strain>
        <tissue evidence="6">Liver and blood</tissue>
    </source>
</reference>
<dbReference type="OMA" id="ERIKMAH"/>
<dbReference type="PRINTS" id="PR02044">
    <property type="entry name" value="FIBROSIN1LPF"/>
</dbReference>